<dbReference type="InterPro" id="IPR001279">
    <property type="entry name" value="Metallo-B-lactamas"/>
</dbReference>
<evidence type="ECO:0000259" key="2">
    <source>
        <dbReference type="Pfam" id="PF12706"/>
    </source>
</evidence>
<sequence>MSSFKSSVSVTHIGTATALLQIDNVTFLTDPFFSPSGTEWNLPIVLLKVSQDPAIKPEDLPPIDAVLLSHEDHPDNLDEVGRQVLEGKKVFTTKDGANNIGGKAICTGLAAGEKTTLVAGGKTFEIIATPAEHAPIGECIGFIITSPEFGTTNHLPNAIYFSGDTIYNQDVANSLKGFHVSLALLNLGRAAVAFDGSELLAITMDGKQASRLIKDANIENVVPMHYEGWGHFSEGRDLATRAFAEAGVSEKVFWLPRGERKVIFDGSTAFSNSKEGL</sequence>
<dbReference type="PANTHER" id="PTHR43546">
    <property type="entry name" value="UPF0173 METAL-DEPENDENT HYDROLASE MJ1163-RELATED"/>
    <property type="match status" value="1"/>
</dbReference>
<dbReference type="InterPro" id="IPR050114">
    <property type="entry name" value="UPF0173_UPF0282_UlaG_hydrolase"/>
</dbReference>
<proteinExistence type="predicted"/>
<organism evidence="3 4">
    <name type="scientific">Trichoderma cornu-damae</name>
    <dbReference type="NCBI Taxonomy" id="654480"/>
    <lineage>
        <taxon>Eukaryota</taxon>
        <taxon>Fungi</taxon>
        <taxon>Dikarya</taxon>
        <taxon>Ascomycota</taxon>
        <taxon>Pezizomycotina</taxon>
        <taxon>Sordariomycetes</taxon>
        <taxon>Hypocreomycetidae</taxon>
        <taxon>Hypocreales</taxon>
        <taxon>Hypocreaceae</taxon>
        <taxon>Trichoderma</taxon>
    </lineage>
</organism>
<accession>A0A9P8TU16</accession>
<name>A0A9P8TU16_9HYPO</name>
<dbReference type="PANTHER" id="PTHR43546:SF9">
    <property type="entry name" value="L-ASCORBATE-6-PHOSPHATE LACTONASE ULAG-RELATED"/>
    <property type="match status" value="1"/>
</dbReference>
<comment type="caution">
    <text evidence="3">The sequence shown here is derived from an EMBL/GenBank/DDBJ whole genome shotgun (WGS) entry which is preliminary data.</text>
</comment>
<dbReference type="GO" id="GO:0016787">
    <property type="term" value="F:hydrolase activity"/>
    <property type="evidence" value="ECO:0007669"/>
    <property type="project" value="UniProtKB-KW"/>
</dbReference>
<dbReference type="Pfam" id="PF12706">
    <property type="entry name" value="Lactamase_B_2"/>
    <property type="match status" value="1"/>
</dbReference>
<reference evidence="3" key="1">
    <citation type="submission" date="2021-08" db="EMBL/GenBank/DDBJ databases">
        <title>Chromosome-Level Trichoderma cornu-damae using Hi-C Data.</title>
        <authorList>
            <person name="Kim C.S."/>
        </authorList>
    </citation>
    <scope>NUCLEOTIDE SEQUENCE</scope>
    <source>
        <strain evidence="3">KA19-0412C</strain>
    </source>
</reference>
<dbReference type="Proteomes" id="UP000827724">
    <property type="component" value="Unassembled WGS sequence"/>
</dbReference>
<protein>
    <recommendedName>
        <fullName evidence="2">Metallo-beta-lactamase domain-containing protein</fullName>
    </recommendedName>
</protein>
<keyword evidence="4" id="KW-1185">Reference proteome</keyword>
<keyword evidence="1" id="KW-0378">Hydrolase</keyword>
<feature type="domain" description="Metallo-beta-lactamase" evidence="2">
    <location>
        <begin position="27"/>
        <end position="226"/>
    </location>
</feature>
<evidence type="ECO:0000313" key="4">
    <source>
        <dbReference type="Proteomes" id="UP000827724"/>
    </source>
</evidence>
<evidence type="ECO:0000313" key="3">
    <source>
        <dbReference type="EMBL" id="KAH6604627.1"/>
    </source>
</evidence>
<dbReference type="SUPFAM" id="SSF56281">
    <property type="entry name" value="Metallo-hydrolase/oxidoreductase"/>
    <property type="match status" value="1"/>
</dbReference>
<dbReference type="EMBL" id="JAIWOZ010000005">
    <property type="protein sequence ID" value="KAH6604627.1"/>
    <property type="molecule type" value="Genomic_DNA"/>
</dbReference>
<dbReference type="OrthoDB" id="332863at2759"/>
<dbReference type="InterPro" id="IPR036866">
    <property type="entry name" value="RibonucZ/Hydroxyglut_hydro"/>
</dbReference>
<dbReference type="Gene3D" id="3.60.15.10">
    <property type="entry name" value="Ribonuclease Z/Hydroxyacylglutathione hydrolase-like"/>
    <property type="match status" value="1"/>
</dbReference>
<evidence type="ECO:0000256" key="1">
    <source>
        <dbReference type="ARBA" id="ARBA00022801"/>
    </source>
</evidence>
<dbReference type="AlphaFoldDB" id="A0A9P8TU16"/>
<gene>
    <name evidence="3" type="ORF">Trco_006334</name>
</gene>